<protein>
    <recommendedName>
        <fullName evidence="1">tRNA-uridine aminocarboxypropyltransferase</fullName>
        <ecNumber evidence="1">2.5.1.25</ecNumber>
    </recommendedName>
</protein>
<evidence type="ECO:0000256" key="2">
    <source>
        <dbReference type="ARBA" id="ARBA00022679"/>
    </source>
</evidence>
<organism evidence="8 9">
    <name type="scientific">Oleiphilus messinensis</name>
    <dbReference type="NCBI Taxonomy" id="141451"/>
    <lineage>
        <taxon>Bacteria</taxon>
        <taxon>Pseudomonadati</taxon>
        <taxon>Pseudomonadota</taxon>
        <taxon>Gammaproteobacteria</taxon>
        <taxon>Oceanospirillales</taxon>
        <taxon>Oleiphilaceae</taxon>
        <taxon>Oleiphilus</taxon>
    </lineage>
</organism>
<dbReference type="PANTHER" id="PTHR21392:SF0">
    <property type="entry name" value="TRNA-URIDINE AMINOCARBOXYPROPYLTRANSFERASE 2"/>
    <property type="match status" value="1"/>
</dbReference>
<evidence type="ECO:0000256" key="1">
    <source>
        <dbReference type="ARBA" id="ARBA00012386"/>
    </source>
</evidence>
<dbReference type="SMART" id="SM01144">
    <property type="entry name" value="DTW"/>
    <property type="match status" value="1"/>
</dbReference>
<gene>
    <name evidence="8" type="ORF">OLMES_3840</name>
</gene>
<proteinExistence type="inferred from homology"/>
<evidence type="ECO:0000313" key="8">
    <source>
        <dbReference type="EMBL" id="ARU57860.1"/>
    </source>
</evidence>
<feature type="region of interest" description="Disordered" evidence="6">
    <location>
        <begin position="60"/>
        <end position="85"/>
    </location>
</feature>
<dbReference type="Proteomes" id="UP000196027">
    <property type="component" value="Chromosome"/>
</dbReference>
<evidence type="ECO:0000256" key="6">
    <source>
        <dbReference type="SAM" id="MobiDB-lite"/>
    </source>
</evidence>
<evidence type="ECO:0000259" key="7">
    <source>
        <dbReference type="SMART" id="SM01144"/>
    </source>
</evidence>
<keyword evidence="4" id="KW-0819">tRNA processing</keyword>
<feature type="compositionally biased region" description="Basic and acidic residues" evidence="6">
    <location>
        <begin position="69"/>
        <end position="82"/>
    </location>
</feature>
<dbReference type="GO" id="GO:0008033">
    <property type="term" value="P:tRNA processing"/>
    <property type="evidence" value="ECO:0007669"/>
    <property type="project" value="UniProtKB-KW"/>
</dbReference>
<dbReference type="PANTHER" id="PTHR21392">
    <property type="entry name" value="TRNA-URIDINE AMINOCARBOXYPROPYLTRANSFERASE 2"/>
    <property type="match status" value="1"/>
</dbReference>
<dbReference type="InterPro" id="IPR039262">
    <property type="entry name" value="DTWD2/TAPT"/>
</dbReference>
<feature type="domain" description="DTW" evidence="7">
    <location>
        <begin position="1"/>
        <end position="185"/>
    </location>
</feature>
<dbReference type="EC" id="2.5.1.25" evidence="1"/>
<comment type="similarity">
    <text evidence="5">Belongs to the TDD superfamily. DTWD2 family.</text>
</comment>
<evidence type="ECO:0000256" key="3">
    <source>
        <dbReference type="ARBA" id="ARBA00022691"/>
    </source>
</evidence>
<dbReference type="AlphaFoldDB" id="A0A1Y0IC83"/>
<evidence type="ECO:0000256" key="4">
    <source>
        <dbReference type="ARBA" id="ARBA00022694"/>
    </source>
</evidence>
<dbReference type="GO" id="GO:0016432">
    <property type="term" value="F:tRNA-uridine aminocarboxypropyltransferase activity"/>
    <property type="evidence" value="ECO:0007669"/>
    <property type="project" value="UniProtKB-EC"/>
</dbReference>
<dbReference type="Pfam" id="PF03942">
    <property type="entry name" value="DTW"/>
    <property type="match status" value="1"/>
</dbReference>
<dbReference type="InterPro" id="IPR005636">
    <property type="entry name" value="DTW"/>
</dbReference>
<dbReference type="KEGG" id="ome:OLMES_3840"/>
<dbReference type="OrthoDB" id="370626at2"/>
<evidence type="ECO:0000313" key="9">
    <source>
        <dbReference type="Proteomes" id="UP000196027"/>
    </source>
</evidence>
<keyword evidence="2" id="KW-0808">Transferase</keyword>
<dbReference type="EMBL" id="CP021425">
    <property type="protein sequence ID" value="ARU57860.1"/>
    <property type="molecule type" value="Genomic_DNA"/>
</dbReference>
<keyword evidence="9" id="KW-1185">Reference proteome</keyword>
<keyword evidence="3" id="KW-0949">S-adenosyl-L-methionine</keyword>
<accession>A0A1Y0IC83</accession>
<name>A0A1Y0IC83_9GAMM</name>
<sequence>MVKVYLLTHQNELRKTSNTGQLVLQALGASAIRVIWQRAQPDPDFITAIQHGNTALLYPDPRPVLNPDLHTKPSGEDSRHPESTSNTLVGTQIFQKFDQFIILDGTWQEARKMFNRSPYLQSIPRVQLDAIVASNYHLRRNQRTNCCCTAEAVMQVLEKKEDFELASRLANLFDLFLNEHSTDLKNKPLAEK</sequence>
<evidence type="ECO:0000256" key="5">
    <source>
        <dbReference type="ARBA" id="ARBA00034489"/>
    </source>
</evidence>
<reference evidence="8 9" key="1">
    <citation type="submission" date="2017-05" db="EMBL/GenBank/DDBJ databases">
        <title>Genomic insights into alkan degradation activity of Oleiphilus messinensis.</title>
        <authorList>
            <person name="Kozyavkin S.A."/>
            <person name="Slesarev A.I."/>
            <person name="Golyshin P.N."/>
            <person name="Korzhenkov A."/>
            <person name="Golyshina O.N."/>
            <person name="Toshchakov S.V."/>
        </authorList>
    </citation>
    <scope>NUCLEOTIDE SEQUENCE [LARGE SCALE GENOMIC DNA]</scope>
    <source>
        <strain evidence="8 9">ME102</strain>
    </source>
</reference>